<dbReference type="Pfam" id="PF02465">
    <property type="entry name" value="FliD_N"/>
    <property type="match status" value="1"/>
</dbReference>
<protein>
    <recommendedName>
        <fullName evidence="5">Flagellar hook-associated protein 2</fullName>
        <shortName evidence="5">HAP2</shortName>
    </recommendedName>
    <alternativeName>
        <fullName evidence="5">Flagellar cap protein</fullName>
    </alternativeName>
</protein>
<comment type="subcellular location">
    <subcellularLocation>
        <location evidence="5">Secreted</location>
    </subcellularLocation>
    <subcellularLocation>
        <location evidence="5">Bacterial flagellum</location>
    </subcellularLocation>
</comment>
<keyword evidence="5" id="KW-0964">Secreted</keyword>
<accession>A0ABN6S174</accession>
<keyword evidence="3" id="KW-0175">Coiled coil</keyword>
<evidence type="ECO:0000259" key="7">
    <source>
        <dbReference type="Pfam" id="PF07195"/>
    </source>
</evidence>
<keyword evidence="4 5" id="KW-0975">Bacterial flagellum</keyword>
<dbReference type="PANTHER" id="PTHR30288">
    <property type="entry name" value="FLAGELLAR CAP/ASSEMBLY PROTEIN FLID"/>
    <property type="match status" value="1"/>
</dbReference>
<keyword evidence="9" id="KW-1185">Reference proteome</keyword>
<feature type="domain" description="Flagellar hook-associated protein 2 N-terminal" evidence="6">
    <location>
        <begin position="31"/>
        <end position="125"/>
    </location>
</feature>
<feature type="domain" description="Flagellar hook-associated protein 2 C-terminal" evidence="7">
    <location>
        <begin position="232"/>
        <end position="558"/>
    </location>
</feature>
<gene>
    <name evidence="8" type="ORF">SYK_13470</name>
</gene>
<dbReference type="EMBL" id="AP026709">
    <property type="protein sequence ID" value="BDQ36987.1"/>
    <property type="molecule type" value="Genomic_DNA"/>
</dbReference>
<evidence type="ECO:0000256" key="5">
    <source>
        <dbReference type="RuleBase" id="RU362066"/>
    </source>
</evidence>
<comment type="subunit">
    <text evidence="2 5">Homopentamer.</text>
</comment>
<reference evidence="8 9" key="1">
    <citation type="submission" date="2022-08" db="EMBL/GenBank/DDBJ databases">
        <title>Genome Sequence of the sulphate-reducing bacterium, Pseudodesulfovibrio sp. SYK.</title>
        <authorList>
            <person name="Kondo R."/>
            <person name="Kataoka T."/>
        </authorList>
    </citation>
    <scope>NUCLEOTIDE SEQUENCE [LARGE SCALE GENOMIC DNA]</scope>
    <source>
        <strain evidence="8 9">SYK</strain>
    </source>
</reference>
<dbReference type="Proteomes" id="UP001317742">
    <property type="component" value="Chromosome"/>
</dbReference>
<sequence length="573" mass="61878">MGYVSSVSSNVIAYEPVTTSGEVSFSGLGNGTDFQEIIDVTIDSESYQKEEYEAQKTETEYIISLLEQLESEMDELNTSLKDLDEPDEFYTMEGTSSGDEVDVEVTGEADVGVHTVIVDQLAQNDIWINSAQGYDAETTVIADTATTLDITFQGDTISIDVAAGTTLQGLVDTINGSVAARDKVEADLMFDGDSYYFVLKSTDSGEDNAITIDSTGTLNGMDPTGFANTQTAQNSKIKVDGFPDDPNQWIERDTNSVDDVINGMTLDLKETTGSDGVKISVDYDTDGMLDTIMDVVAGMNQIILDIQILTGRVTEEEDPETEAYTIDNYAMDIMYNELKSILSSGALGFSRYDEEEGGDYYNALSQIGFYTDTDEGSDTFGQLLVEEDELQEALDTDPEAVAALFSESGVGESDSDDFQIISVIDSVTPPGEHSVEYTISGGAITSATIDGKEAEIDGWTILGTDSTSTGLFISVGDHSDGDYSGTARVKQGKIGEISDALDAMSDEDTGTLSILIDNYEESVTSLDNQIYNEEKRLDTLETSLTRKYAALDATLSTYENLSAMLTSQLAQLD</sequence>
<evidence type="ECO:0000256" key="4">
    <source>
        <dbReference type="ARBA" id="ARBA00023143"/>
    </source>
</evidence>
<comment type="function">
    <text evidence="5">Required for morphogenesis and for the elongation of the flagellar filament by facilitating polymerization of the flagellin monomers at the tip of growing filament. Forms a capping structure, which prevents flagellin subunits (transported through the central channel of the flagellum) from leaking out without polymerization at the distal end.</text>
</comment>
<proteinExistence type="inferred from homology"/>
<dbReference type="InterPro" id="IPR003481">
    <property type="entry name" value="FliD_N"/>
</dbReference>
<dbReference type="PANTHER" id="PTHR30288:SF0">
    <property type="entry name" value="FLAGELLAR HOOK-ASSOCIATED PROTEIN 2"/>
    <property type="match status" value="1"/>
</dbReference>
<dbReference type="Pfam" id="PF07195">
    <property type="entry name" value="FliD_C"/>
    <property type="match status" value="1"/>
</dbReference>
<evidence type="ECO:0000256" key="3">
    <source>
        <dbReference type="ARBA" id="ARBA00023054"/>
    </source>
</evidence>
<dbReference type="InterPro" id="IPR010809">
    <property type="entry name" value="FliD_C"/>
</dbReference>
<evidence type="ECO:0000313" key="8">
    <source>
        <dbReference type="EMBL" id="BDQ36987.1"/>
    </source>
</evidence>
<evidence type="ECO:0000256" key="2">
    <source>
        <dbReference type="ARBA" id="ARBA00011255"/>
    </source>
</evidence>
<evidence type="ECO:0000313" key="9">
    <source>
        <dbReference type="Proteomes" id="UP001317742"/>
    </source>
</evidence>
<organism evidence="8 9">
    <name type="scientific">Pseudodesulfovibrio nedwellii</name>
    <dbReference type="NCBI Taxonomy" id="2973072"/>
    <lineage>
        <taxon>Bacteria</taxon>
        <taxon>Pseudomonadati</taxon>
        <taxon>Thermodesulfobacteriota</taxon>
        <taxon>Desulfovibrionia</taxon>
        <taxon>Desulfovibrionales</taxon>
        <taxon>Desulfovibrionaceae</taxon>
    </lineage>
</organism>
<evidence type="ECO:0000256" key="1">
    <source>
        <dbReference type="ARBA" id="ARBA00009764"/>
    </source>
</evidence>
<evidence type="ECO:0000259" key="6">
    <source>
        <dbReference type="Pfam" id="PF02465"/>
    </source>
</evidence>
<dbReference type="RefSeq" id="WP_281762856.1">
    <property type="nucleotide sequence ID" value="NZ_AP026709.1"/>
</dbReference>
<dbReference type="InterPro" id="IPR040026">
    <property type="entry name" value="FliD"/>
</dbReference>
<comment type="similarity">
    <text evidence="1 5">Belongs to the FliD family.</text>
</comment>
<name>A0ABN6S174_9BACT</name>